<keyword evidence="6" id="KW-0539">Nucleus</keyword>
<dbReference type="InterPro" id="IPR017930">
    <property type="entry name" value="Myb_dom"/>
</dbReference>
<name>A0AAD2DHP5_9LAMI</name>
<sequence length="187" mass="20922">MRCSQWIVRGWSVIAARLPGRTDNEIKNVWHTHLKKRVNKKSEPNSPLHSSSKMSSSVTATAAVTVSNLPEMDESFWSEVFSADGSRFDPTTDKKSEPNSPQHSSSEMSSSTAAAMTQLPEMDESFWSEVFSTGSSFTSDISASNSVQIPLNLIETSYSFDSIKEDDNDFWYDLFTRSGELNELPEF</sequence>
<evidence type="ECO:0000256" key="7">
    <source>
        <dbReference type="SAM" id="MobiDB-lite"/>
    </source>
</evidence>
<evidence type="ECO:0000256" key="1">
    <source>
        <dbReference type="ARBA" id="ARBA00004123"/>
    </source>
</evidence>
<dbReference type="InterPro" id="IPR001005">
    <property type="entry name" value="SANT/Myb"/>
</dbReference>
<comment type="subcellular location">
    <subcellularLocation>
        <location evidence="1">Nucleus</location>
    </subcellularLocation>
</comment>
<evidence type="ECO:0000259" key="8">
    <source>
        <dbReference type="PROSITE" id="PS50090"/>
    </source>
</evidence>
<organism evidence="10 11">
    <name type="scientific">Fraxinus pennsylvanica</name>
    <dbReference type="NCBI Taxonomy" id="56036"/>
    <lineage>
        <taxon>Eukaryota</taxon>
        <taxon>Viridiplantae</taxon>
        <taxon>Streptophyta</taxon>
        <taxon>Embryophyta</taxon>
        <taxon>Tracheophyta</taxon>
        <taxon>Spermatophyta</taxon>
        <taxon>Magnoliopsida</taxon>
        <taxon>eudicotyledons</taxon>
        <taxon>Gunneridae</taxon>
        <taxon>Pentapetalae</taxon>
        <taxon>asterids</taxon>
        <taxon>lamiids</taxon>
        <taxon>Lamiales</taxon>
        <taxon>Oleaceae</taxon>
        <taxon>Oleeae</taxon>
        <taxon>Fraxinus</taxon>
    </lineage>
</organism>
<accession>A0AAD2DHP5</accession>
<dbReference type="GO" id="GO:0003677">
    <property type="term" value="F:DNA binding"/>
    <property type="evidence" value="ECO:0007669"/>
    <property type="project" value="UniProtKB-KW"/>
</dbReference>
<keyword evidence="5" id="KW-0804">Transcription</keyword>
<keyword evidence="4" id="KW-0238">DNA-binding</keyword>
<feature type="compositionally biased region" description="Low complexity" evidence="7">
    <location>
        <begin position="104"/>
        <end position="115"/>
    </location>
</feature>
<evidence type="ECO:0000313" key="10">
    <source>
        <dbReference type="EMBL" id="CAI9754344.1"/>
    </source>
</evidence>
<dbReference type="EMBL" id="OU503036">
    <property type="protein sequence ID" value="CAI9754344.1"/>
    <property type="molecule type" value="Genomic_DNA"/>
</dbReference>
<keyword evidence="2" id="KW-0677">Repeat</keyword>
<feature type="domain" description="HTH myb-type" evidence="9">
    <location>
        <begin position="11"/>
        <end position="38"/>
    </location>
</feature>
<evidence type="ECO:0000256" key="6">
    <source>
        <dbReference type="ARBA" id="ARBA00023242"/>
    </source>
</evidence>
<evidence type="ECO:0000313" key="11">
    <source>
        <dbReference type="Proteomes" id="UP000834106"/>
    </source>
</evidence>
<dbReference type="CDD" id="cd00167">
    <property type="entry name" value="SANT"/>
    <property type="match status" value="1"/>
</dbReference>
<dbReference type="PANTHER" id="PTHR47997:SF28">
    <property type="entry name" value="TRANSCRIPTION FACTOR MYB15-LIKE"/>
    <property type="match status" value="1"/>
</dbReference>
<dbReference type="PANTHER" id="PTHR47997">
    <property type="entry name" value="MYB DOMAIN PROTEIN 55"/>
    <property type="match status" value="1"/>
</dbReference>
<dbReference type="GO" id="GO:0005634">
    <property type="term" value="C:nucleus"/>
    <property type="evidence" value="ECO:0007669"/>
    <property type="project" value="UniProtKB-SubCell"/>
</dbReference>
<evidence type="ECO:0000256" key="4">
    <source>
        <dbReference type="ARBA" id="ARBA00023125"/>
    </source>
</evidence>
<dbReference type="Proteomes" id="UP000834106">
    <property type="component" value="Chromosome 1"/>
</dbReference>
<feature type="compositionally biased region" description="Low complexity" evidence="7">
    <location>
        <begin position="50"/>
        <end position="59"/>
    </location>
</feature>
<feature type="compositionally biased region" description="Basic and acidic residues" evidence="7">
    <location>
        <begin position="87"/>
        <end position="97"/>
    </location>
</feature>
<dbReference type="AlphaFoldDB" id="A0AAD2DHP5"/>
<dbReference type="InterPro" id="IPR009057">
    <property type="entry name" value="Homeodomain-like_sf"/>
</dbReference>
<feature type="region of interest" description="Disordered" evidence="7">
    <location>
        <begin position="35"/>
        <end position="59"/>
    </location>
</feature>
<feature type="region of interest" description="Disordered" evidence="7">
    <location>
        <begin position="87"/>
        <end position="115"/>
    </location>
</feature>
<keyword evidence="3" id="KW-0805">Transcription regulation</keyword>
<evidence type="ECO:0000256" key="3">
    <source>
        <dbReference type="ARBA" id="ARBA00023015"/>
    </source>
</evidence>
<dbReference type="Gene3D" id="1.10.10.60">
    <property type="entry name" value="Homeodomain-like"/>
    <property type="match status" value="1"/>
</dbReference>
<keyword evidence="11" id="KW-1185">Reference proteome</keyword>
<proteinExistence type="predicted"/>
<evidence type="ECO:0000256" key="5">
    <source>
        <dbReference type="ARBA" id="ARBA00023163"/>
    </source>
</evidence>
<feature type="domain" description="Myb-like" evidence="8">
    <location>
        <begin position="11"/>
        <end position="34"/>
    </location>
</feature>
<reference evidence="10" key="1">
    <citation type="submission" date="2023-05" db="EMBL/GenBank/DDBJ databases">
        <authorList>
            <person name="Huff M."/>
        </authorList>
    </citation>
    <scope>NUCLEOTIDE SEQUENCE</scope>
</reference>
<dbReference type="PROSITE" id="PS50090">
    <property type="entry name" value="MYB_LIKE"/>
    <property type="match status" value="1"/>
</dbReference>
<gene>
    <name evidence="10" type="ORF">FPE_LOCUS1775</name>
</gene>
<dbReference type="Pfam" id="PF00249">
    <property type="entry name" value="Myb_DNA-binding"/>
    <property type="match status" value="1"/>
</dbReference>
<dbReference type="InterPro" id="IPR051953">
    <property type="entry name" value="Plant_SW-associated_TFs"/>
</dbReference>
<dbReference type="SUPFAM" id="SSF46689">
    <property type="entry name" value="Homeodomain-like"/>
    <property type="match status" value="1"/>
</dbReference>
<dbReference type="PROSITE" id="PS51294">
    <property type="entry name" value="HTH_MYB"/>
    <property type="match status" value="1"/>
</dbReference>
<protein>
    <submittedName>
        <fullName evidence="10">Uncharacterized protein</fullName>
    </submittedName>
</protein>
<evidence type="ECO:0000256" key="2">
    <source>
        <dbReference type="ARBA" id="ARBA00022737"/>
    </source>
</evidence>
<evidence type="ECO:0000259" key="9">
    <source>
        <dbReference type="PROSITE" id="PS51294"/>
    </source>
</evidence>